<dbReference type="Proteomes" id="UP000784919">
    <property type="component" value="Unassembled WGS sequence"/>
</dbReference>
<evidence type="ECO:0000313" key="4">
    <source>
        <dbReference type="Proteomes" id="UP000742024"/>
    </source>
</evidence>
<organism evidence="3 5">
    <name type="scientific">Claviceps arundinis</name>
    <dbReference type="NCBI Taxonomy" id="1623583"/>
    <lineage>
        <taxon>Eukaryota</taxon>
        <taxon>Fungi</taxon>
        <taxon>Dikarya</taxon>
        <taxon>Ascomycota</taxon>
        <taxon>Pezizomycotina</taxon>
        <taxon>Sordariomycetes</taxon>
        <taxon>Hypocreomycetidae</taxon>
        <taxon>Hypocreales</taxon>
        <taxon>Clavicipitaceae</taxon>
        <taxon>Claviceps</taxon>
    </lineage>
</organism>
<evidence type="ECO:0000313" key="2">
    <source>
        <dbReference type="EMBL" id="KAG5952192.1"/>
    </source>
</evidence>
<name>A0A9P7MQ75_9HYPO</name>
<feature type="region of interest" description="Disordered" evidence="1">
    <location>
        <begin position="328"/>
        <end position="374"/>
    </location>
</feature>
<dbReference type="EMBL" id="SRPR01000538">
    <property type="protein sequence ID" value="KAG5952192.1"/>
    <property type="molecule type" value="Genomic_DNA"/>
</dbReference>
<dbReference type="Proteomes" id="UP000742024">
    <property type="component" value="Unassembled WGS sequence"/>
</dbReference>
<evidence type="ECO:0000256" key="1">
    <source>
        <dbReference type="SAM" id="MobiDB-lite"/>
    </source>
</evidence>
<keyword evidence="4" id="KW-1185">Reference proteome</keyword>
<gene>
    <name evidence="3" type="ORF">E4U56_002814</name>
    <name evidence="2" type="ORF">E4U57_006308</name>
</gene>
<protein>
    <submittedName>
        <fullName evidence="3">Uncharacterized protein</fullName>
    </submittedName>
</protein>
<reference evidence="3 4" key="1">
    <citation type="journal article" date="2020" name="bioRxiv">
        <title>Whole genome comparisons of ergot fungi reveals the divergence and evolution of species within the genus Claviceps are the result of varying mechanisms driving genome evolution and host range expansion.</title>
        <authorList>
            <person name="Wyka S.A."/>
            <person name="Mondo S.J."/>
            <person name="Liu M."/>
            <person name="Dettman J."/>
            <person name="Nalam V."/>
            <person name="Broders K.D."/>
        </authorList>
    </citation>
    <scope>NUCLEOTIDE SEQUENCE</scope>
    <source>
        <strain evidence="3">CCC 1102</strain>
        <strain evidence="2 4">LM583</strain>
    </source>
</reference>
<feature type="compositionally biased region" description="Basic and acidic residues" evidence="1">
    <location>
        <begin position="332"/>
        <end position="361"/>
    </location>
</feature>
<dbReference type="OrthoDB" id="4405280at2759"/>
<dbReference type="EMBL" id="SRPS01000198">
    <property type="protein sequence ID" value="KAG5963217.1"/>
    <property type="molecule type" value="Genomic_DNA"/>
</dbReference>
<dbReference type="AlphaFoldDB" id="A0A9P7MQ75"/>
<evidence type="ECO:0000313" key="5">
    <source>
        <dbReference type="Proteomes" id="UP000784919"/>
    </source>
</evidence>
<proteinExistence type="predicted"/>
<accession>A0A9P7MQ75</accession>
<sequence length="374" mass="38853">MSWGSNIVNCLKSSVKNLCLRGLPSACTDLSGVSGTNLDSKIPQCKVALGPFAASNTLECLSSGPTQGDAIIACLTKKTGLPNLSNLCPIATVPYLGCLSELPTDCDTLKDTNGMDLVPLLPTCKAALGNYVTNHVAQCLDPYSDSFTFKGADVVTCLKGYISRICLTSLPPTCTSLNGLSATDLPGRSPQCFRDLGPFVVDKVKKCEGTSNSGDSLVDCIKTAIGGGGRVGVGTVTAPGATITPGARPTGIPGLDFPLDGGHGHHNPGGHGGHGGHGGGYGYGYGYGSDKSGYGHDSEFLPGLDIGSDPSSPDFWKKVEDWVSQRWLWGSEKGKEKGAEQGNEKGAEKGNEKGAEKDAVKGVKARRRFAPEDR</sequence>
<comment type="caution">
    <text evidence="3">The sequence shown here is derived from an EMBL/GenBank/DDBJ whole genome shotgun (WGS) entry which is preliminary data.</text>
</comment>
<evidence type="ECO:0000313" key="3">
    <source>
        <dbReference type="EMBL" id="KAG5963217.1"/>
    </source>
</evidence>